<keyword evidence="3" id="KW-1185">Reference proteome</keyword>
<dbReference type="RefSeq" id="WP_084138245.1">
    <property type="nucleotide sequence ID" value="NZ_FQWQ01000002.1"/>
</dbReference>
<dbReference type="OrthoDB" id="9792152at2"/>
<proteinExistence type="predicted"/>
<dbReference type="Pfam" id="PF18962">
    <property type="entry name" value="Por_Secre_tail"/>
    <property type="match status" value="1"/>
</dbReference>
<protein>
    <submittedName>
        <fullName evidence="2">Por secretion system C-terminal sorting domain-containing protein</fullName>
    </submittedName>
</protein>
<dbReference type="Proteomes" id="UP000184212">
    <property type="component" value="Unassembled WGS sequence"/>
</dbReference>
<evidence type="ECO:0000313" key="2">
    <source>
        <dbReference type="EMBL" id="SHH38334.1"/>
    </source>
</evidence>
<dbReference type="InterPro" id="IPR013783">
    <property type="entry name" value="Ig-like_fold"/>
</dbReference>
<evidence type="ECO:0000259" key="1">
    <source>
        <dbReference type="Pfam" id="PF18962"/>
    </source>
</evidence>
<accession>A0A1M5SIF5</accession>
<dbReference type="NCBIfam" id="TIGR04183">
    <property type="entry name" value="Por_Secre_tail"/>
    <property type="match status" value="1"/>
</dbReference>
<dbReference type="STRING" id="947013.SAMN04488109_3953"/>
<dbReference type="InterPro" id="IPR026444">
    <property type="entry name" value="Secre_tail"/>
</dbReference>
<sequence length="967" mass="106537">MKSLCPGYAPSAYFFRRLWILVLAVSMYQKAAGVPITNANFFNVLPTTFCPDDRWFVAKILAPSDVVGPSTINGEKYEMLTNFSPSMKDPAGAYVNFYEDNGLQVKVAEILINPYLLSQRAGFGQYTLSLTYKRTVIRYDPAAPGNISEGAVTVVNLSFTFGIVTSPVTFNFRTLNNVDGGTICNNTSVIELNATPAGGDYKVNGSLSGLSFVGNKVLLDPKILDYTTSVTYQYGSGTCSMLETQLTILPVPDISFSIAEGCLGEEIPFAISVQAPPPPPNTYGWQFENYFWEFGDSPAQPSQVWPQSVPDHHAFQHTGYYNVKLNFKTVFTLGPDHPFGCPGVFEKGVVIKEAPVIDFTWENVCVDQATVFKGALQGLSTTNVKDILWDLDGTGYQSGTLNTNFTYATPGIHEAKFKVTTSNNCFQEKVKEVYKMPVVDASQLPYIQNFDTGNGDWLQGVNENLLASSWTWDAPTGFVLQGDASGSGKAWFTQSSAVPNLHYGLNEKSWVHSPCLDLSQMKSPVLSLNLRSLLQEQIDGVVIQVDSSGKAFDDAEWITVGDMDEMHGWYDHRGIPGNPGNQKLNQYGWSGKKDEVGWRYAAVPLDGYLPALPANRKRMRFRVALGSQDTNLMAPLDGFAFDNFAITERDRIILAEWFTHVSLTASNDLFNAFSLIKGTDEVKPGMVRMEYHLNALKAPEEDPLHAQNPPVHNARAAYYGVTNNLPLLVLDGTPIANPFPTEAQTTFDNDALEVSKVRFDAVTAQQNVGGVVDIDVRYSVLQSVAPDSRIRVAVVEKVVGSNSTESHYVVRALLPDVTGTRVGDQAQIPTTKTLHITWEPDASQFNNAASLALVAFAQDDDTRQVFQSLLMDNLSITPVPITATEREVKMKFNVYPNPADAFIQVDSKTTDINLYNALGEEVSAPITLHDDGQHMDVGRLPEGVYILRINDCENVTLHKVLVVHRQR</sequence>
<name>A0A1M5SIF5_9BACT</name>
<gene>
    <name evidence="2" type="ORF">SAMN04488109_3953</name>
</gene>
<reference evidence="2 3" key="1">
    <citation type="submission" date="2016-11" db="EMBL/GenBank/DDBJ databases">
        <authorList>
            <person name="Jaros S."/>
            <person name="Januszkiewicz K."/>
            <person name="Wedrychowicz H."/>
        </authorList>
    </citation>
    <scope>NUCLEOTIDE SEQUENCE [LARGE SCALE GENOMIC DNA]</scope>
    <source>
        <strain evidence="2 3">DSM 24574</strain>
    </source>
</reference>
<evidence type="ECO:0000313" key="3">
    <source>
        <dbReference type="Proteomes" id="UP000184212"/>
    </source>
</evidence>
<dbReference type="InterPro" id="IPR035986">
    <property type="entry name" value="PKD_dom_sf"/>
</dbReference>
<organism evidence="2 3">
    <name type="scientific">Chryseolinea serpens</name>
    <dbReference type="NCBI Taxonomy" id="947013"/>
    <lineage>
        <taxon>Bacteria</taxon>
        <taxon>Pseudomonadati</taxon>
        <taxon>Bacteroidota</taxon>
        <taxon>Cytophagia</taxon>
        <taxon>Cytophagales</taxon>
        <taxon>Fulvivirgaceae</taxon>
        <taxon>Chryseolinea</taxon>
    </lineage>
</organism>
<dbReference type="SUPFAM" id="SSF49299">
    <property type="entry name" value="PKD domain"/>
    <property type="match status" value="2"/>
</dbReference>
<dbReference type="EMBL" id="FQWQ01000002">
    <property type="protein sequence ID" value="SHH38334.1"/>
    <property type="molecule type" value="Genomic_DNA"/>
</dbReference>
<feature type="domain" description="Secretion system C-terminal sorting" evidence="1">
    <location>
        <begin position="894"/>
        <end position="962"/>
    </location>
</feature>
<dbReference type="AlphaFoldDB" id="A0A1M5SIF5"/>
<dbReference type="Gene3D" id="2.60.40.10">
    <property type="entry name" value="Immunoglobulins"/>
    <property type="match status" value="2"/>
</dbReference>